<evidence type="ECO:0000313" key="3">
    <source>
        <dbReference type="Proteomes" id="UP000299102"/>
    </source>
</evidence>
<name>A0A4C1V1H7_EUMVA</name>
<reference evidence="2 3" key="1">
    <citation type="journal article" date="2019" name="Commun. Biol.">
        <title>The bagworm genome reveals a unique fibroin gene that provides high tensile strength.</title>
        <authorList>
            <person name="Kono N."/>
            <person name="Nakamura H."/>
            <person name="Ohtoshi R."/>
            <person name="Tomita M."/>
            <person name="Numata K."/>
            <person name="Arakawa K."/>
        </authorList>
    </citation>
    <scope>NUCLEOTIDE SEQUENCE [LARGE SCALE GENOMIC DNA]</scope>
</reference>
<dbReference type="Proteomes" id="UP000299102">
    <property type="component" value="Unassembled WGS sequence"/>
</dbReference>
<dbReference type="SUPFAM" id="SSF49899">
    <property type="entry name" value="Concanavalin A-like lectins/glucanases"/>
    <property type="match status" value="1"/>
</dbReference>
<accession>A0A4C1V1H7</accession>
<proteinExistence type="predicted"/>
<dbReference type="AlphaFoldDB" id="A0A4C1V1H7"/>
<gene>
    <name evidence="2" type="ORF">EVAR_25994_1</name>
</gene>
<dbReference type="InterPro" id="IPR013320">
    <property type="entry name" value="ConA-like_dom_sf"/>
</dbReference>
<sequence>MSGGAILNYNDFVPELSTPRFSGNSWLALRALRGAYKRVRLRVRVRPERARGVLLLTGERDDLTGDYLAIVLRQGHVELSYKRPPPDPARSPRPGGLRPPPHFVNFRRLNFYLSELRKISR</sequence>
<keyword evidence="3" id="KW-1185">Reference proteome</keyword>
<evidence type="ECO:0000313" key="2">
    <source>
        <dbReference type="EMBL" id="GBP32633.1"/>
    </source>
</evidence>
<protein>
    <recommendedName>
        <fullName evidence="4">Agrin</fullName>
    </recommendedName>
</protein>
<feature type="region of interest" description="Disordered" evidence="1">
    <location>
        <begin position="80"/>
        <end position="101"/>
    </location>
</feature>
<dbReference type="Gene3D" id="2.60.120.200">
    <property type="match status" value="1"/>
</dbReference>
<feature type="compositionally biased region" description="Pro residues" evidence="1">
    <location>
        <begin position="86"/>
        <end position="101"/>
    </location>
</feature>
<evidence type="ECO:0000256" key="1">
    <source>
        <dbReference type="SAM" id="MobiDB-lite"/>
    </source>
</evidence>
<comment type="caution">
    <text evidence="2">The sequence shown here is derived from an EMBL/GenBank/DDBJ whole genome shotgun (WGS) entry which is preliminary data.</text>
</comment>
<organism evidence="2 3">
    <name type="scientific">Eumeta variegata</name>
    <name type="common">Bagworm moth</name>
    <name type="synonym">Eumeta japonica</name>
    <dbReference type="NCBI Taxonomy" id="151549"/>
    <lineage>
        <taxon>Eukaryota</taxon>
        <taxon>Metazoa</taxon>
        <taxon>Ecdysozoa</taxon>
        <taxon>Arthropoda</taxon>
        <taxon>Hexapoda</taxon>
        <taxon>Insecta</taxon>
        <taxon>Pterygota</taxon>
        <taxon>Neoptera</taxon>
        <taxon>Endopterygota</taxon>
        <taxon>Lepidoptera</taxon>
        <taxon>Glossata</taxon>
        <taxon>Ditrysia</taxon>
        <taxon>Tineoidea</taxon>
        <taxon>Psychidae</taxon>
        <taxon>Oiketicinae</taxon>
        <taxon>Eumeta</taxon>
    </lineage>
</organism>
<dbReference type="EMBL" id="BGZK01000262">
    <property type="protein sequence ID" value="GBP32633.1"/>
    <property type="molecule type" value="Genomic_DNA"/>
</dbReference>
<dbReference type="STRING" id="151549.A0A4C1V1H7"/>
<evidence type="ECO:0008006" key="4">
    <source>
        <dbReference type="Google" id="ProtNLM"/>
    </source>
</evidence>
<dbReference type="OrthoDB" id="10014052at2759"/>